<proteinExistence type="predicted"/>
<keyword evidence="2" id="KW-1003">Cell membrane</keyword>
<feature type="transmembrane region" description="Helical" evidence="8">
    <location>
        <begin position="258"/>
        <end position="277"/>
    </location>
</feature>
<keyword evidence="6 8" id="KW-1133">Transmembrane helix</keyword>
<feature type="transmembrane region" description="Helical" evidence="8">
    <location>
        <begin position="157"/>
        <end position="179"/>
    </location>
</feature>
<dbReference type="AlphaFoldDB" id="A0A6J4KLL7"/>
<evidence type="ECO:0008006" key="10">
    <source>
        <dbReference type="Google" id="ProtNLM"/>
    </source>
</evidence>
<feature type="transmembrane region" description="Helical" evidence="8">
    <location>
        <begin position="284"/>
        <end position="303"/>
    </location>
</feature>
<keyword evidence="3" id="KW-0328">Glycosyltransferase</keyword>
<dbReference type="GO" id="GO:0005886">
    <property type="term" value="C:plasma membrane"/>
    <property type="evidence" value="ECO:0007669"/>
    <property type="project" value="UniProtKB-SubCell"/>
</dbReference>
<accession>A0A6J4KLL7</accession>
<feature type="transmembrane region" description="Helical" evidence="8">
    <location>
        <begin position="186"/>
        <end position="205"/>
    </location>
</feature>
<dbReference type="PANTHER" id="PTHR33908:SF11">
    <property type="entry name" value="MEMBRANE PROTEIN"/>
    <property type="match status" value="1"/>
</dbReference>
<dbReference type="GO" id="GO:0009103">
    <property type="term" value="P:lipopolysaccharide biosynthetic process"/>
    <property type="evidence" value="ECO:0007669"/>
    <property type="project" value="UniProtKB-ARBA"/>
</dbReference>
<feature type="transmembrane region" description="Helical" evidence="8">
    <location>
        <begin position="105"/>
        <end position="122"/>
    </location>
</feature>
<feature type="transmembrane region" description="Helical" evidence="8">
    <location>
        <begin position="78"/>
        <end position="98"/>
    </location>
</feature>
<keyword evidence="4" id="KW-0808">Transferase</keyword>
<protein>
    <recommendedName>
        <fullName evidence="10">Glycosyltransferase RgtA/B/C/D-like domain-containing protein</fullName>
    </recommendedName>
</protein>
<comment type="subcellular location">
    <subcellularLocation>
        <location evidence="1">Cell membrane</location>
        <topology evidence="1">Multi-pass membrane protein</topology>
    </subcellularLocation>
</comment>
<evidence type="ECO:0000256" key="6">
    <source>
        <dbReference type="ARBA" id="ARBA00022989"/>
    </source>
</evidence>
<evidence type="ECO:0000256" key="7">
    <source>
        <dbReference type="ARBA" id="ARBA00023136"/>
    </source>
</evidence>
<name>A0A6J4KLL7_9BACT</name>
<evidence type="ECO:0000256" key="4">
    <source>
        <dbReference type="ARBA" id="ARBA00022679"/>
    </source>
</evidence>
<gene>
    <name evidence="9" type="ORF">AVDCRST_MAG68-1057</name>
</gene>
<evidence type="ECO:0000256" key="3">
    <source>
        <dbReference type="ARBA" id="ARBA00022676"/>
    </source>
</evidence>
<dbReference type="GO" id="GO:0016763">
    <property type="term" value="F:pentosyltransferase activity"/>
    <property type="evidence" value="ECO:0007669"/>
    <property type="project" value="TreeGrafter"/>
</dbReference>
<keyword evidence="7 8" id="KW-0472">Membrane</keyword>
<evidence type="ECO:0000256" key="1">
    <source>
        <dbReference type="ARBA" id="ARBA00004651"/>
    </source>
</evidence>
<evidence type="ECO:0000256" key="2">
    <source>
        <dbReference type="ARBA" id="ARBA00022475"/>
    </source>
</evidence>
<reference evidence="9" key="1">
    <citation type="submission" date="2020-02" db="EMBL/GenBank/DDBJ databases">
        <authorList>
            <person name="Meier V. D."/>
        </authorList>
    </citation>
    <scope>NUCLEOTIDE SEQUENCE</scope>
    <source>
        <strain evidence="9">AVDCRST_MAG68</strain>
    </source>
</reference>
<dbReference type="EMBL" id="CADCTW010000061">
    <property type="protein sequence ID" value="CAA9308521.1"/>
    <property type="molecule type" value="Genomic_DNA"/>
</dbReference>
<sequence length="530" mass="55768">MAAGIGGVHLGVALMALAPSPYTGGDNAVYLALARSLLEGGYRDLFDPAAPVHAQFPPGWPAVLAGALALGVKPWVGIKYLTAAFSALAVGACFLWIHRRRRPRLALGVAGLMAISPGVLALSHSELSEVAFCALTLLALAGWERGRRVVAASLATVAAYLTRTAALPLLVAAAAWLAWRRRWRELAVYAAIVAPPYLAWAWWSWAHGGGYASFLLMKDPYAPDLGRVGAAGLAERVFANLQLYGTTYLPRFLAGSQGGAAVAGAAVLVALAAYGWARRARRAGVAEIFAPLYLVMALLWPATWAGERFILPIFPLLVMYAGDGAVRLGRMAPKLPRAAVPALAGTALALLSLDGALGAARYGSECRSGYAAGDRYACLSPEWKDFFAVAEAAPRMLPDGAVVLSRKPALFHATSGIPGRTYPLDRTPEGLLRAARKAGARYVLLDGIDNMAEQYLTPVLIRRPQAFCVMYSLGPAQATLFGVNAGAERMPDLRGDPGEAEVQTGFRGCGPEFWRGGAAPDPRAGGPAGG</sequence>
<keyword evidence="5 8" id="KW-0812">Transmembrane</keyword>
<evidence type="ECO:0000256" key="8">
    <source>
        <dbReference type="SAM" id="Phobius"/>
    </source>
</evidence>
<evidence type="ECO:0000313" key="9">
    <source>
        <dbReference type="EMBL" id="CAA9308521.1"/>
    </source>
</evidence>
<evidence type="ECO:0000256" key="5">
    <source>
        <dbReference type="ARBA" id="ARBA00022692"/>
    </source>
</evidence>
<dbReference type="InterPro" id="IPR050297">
    <property type="entry name" value="LipidA_mod_glycosyltrf_83"/>
</dbReference>
<organism evidence="9">
    <name type="scientific">uncultured Gemmatimonadota bacterium</name>
    <dbReference type="NCBI Taxonomy" id="203437"/>
    <lineage>
        <taxon>Bacteria</taxon>
        <taxon>Pseudomonadati</taxon>
        <taxon>Gemmatimonadota</taxon>
        <taxon>environmental samples</taxon>
    </lineage>
</organism>
<dbReference type="PANTHER" id="PTHR33908">
    <property type="entry name" value="MANNOSYLTRANSFERASE YKCB-RELATED"/>
    <property type="match status" value="1"/>
</dbReference>